<dbReference type="GO" id="GO:0017004">
    <property type="term" value="P:cytochrome complex assembly"/>
    <property type="evidence" value="ECO:0007669"/>
    <property type="project" value="InterPro"/>
</dbReference>
<protein>
    <submittedName>
        <fullName evidence="8">Cytochrome C biogenesis protein</fullName>
    </submittedName>
</protein>
<dbReference type="EMBL" id="PCWN01000007">
    <property type="protein sequence ID" value="PIR04075.1"/>
    <property type="molecule type" value="Genomic_DNA"/>
</dbReference>
<accession>A0A2H0N7G8</accession>
<dbReference type="GO" id="GO:0016020">
    <property type="term" value="C:membrane"/>
    <property type="evidence" value="ECO:0007669"/>
    <property type="project" value="UniProtKB-SubCell"/>
</dbReference>
<comment type="caution">
    <text evidence="8">The sequence shown here is derived from an EMBL/GenBank/DDBJ whole genome shotgun (WGS) entry which is preliminary data.</text>
</comment>
<evidence type="ECO:0000256" key="2">
    <source>
        <dbReference type="ARBA" id="ARBA00006143"/>
    </source>
</evidence>
<proteinExistence type="inferred from homology"/>
<feature type="transmembrane region" description="Helical" evidence="6">
    <location>
        <begin position="205"/>
        <end position="234"/>
    </location>
</feature>
<evidence type="ECO:0000313" key="9">
    <source>
        <dbReference type="Proteomes" id="UP000229600"/>
    </source>
</evidence>
<sequence length="252" mass="28026">MHFVAYLVSAFLAGVLTFFAPCTFPLLPGYLGFISGASVKEISHDKDLKRKVLKNAFLYVIGFSVVFIMMGTLFGFLGEILDGTRVWLEKIGAIIIIFFGLYLMHIFDLKILYFLSVQKKLSFIKRLTPGRPLSSFLFGVFFALGWTPCVGPVLGSILTLAATSQGAKEGMLLLFVFATGLAVPFLLVAVFVGQAMTLVKEISKILPIISFIGGMLLLIMGILLLTNTIAYWIAWIYDSFSFLHYQRILDYL</sequence>
<keyword evidence="3 6" id="KW-0812">Transmembrane</keyword>
<evidence type="ECO:0000256" key="1">
    <source>
        <dbReference type="ARBA" id="ARBA00004141"/>
    </source>
</evidence>
<evidence type="ECO:0000256" key="4">
    <source>
        <dbReference type="ARBA" id="ARBA00022989"/>
    </source>
</evidence>
<gene>
    <name evidence="8" type="ORF">COV59_02735</name>
</gene>
<evidence type="ECO:0000256" key="6">
    <source>
        <dbReference type="SAM" id="Phobius"/>
    </source>
</evidence>
<keyword evidence="4 6" id="KW-1133">Transmembrane helix</keyword>
<evidence type="ECO:0000256" key="3">
    <source>
        <dbReference type="ARBA" id="ARBA00022692"/>
    </source>
</evidence>
<dbReference type="Proteomes" id="UP000229600">
    <property type="component" value="Unassembled WGS sequence"/>
</dbReference>
<feature type="transmembrane region" description="Helical" evidence="6">
    <location>
        <begin position="6"/>
        <end position="35"/>
    </location>
</feature>
<evidence type="ECO:0000313" key="8">
    <source>
        <dbReference type="EMBL" id="PIR04075.1"/>
    </source>
</evidence>
<organism evidence="8 9">
    <name type="scientific">Candidatus Magasanikbacteria bacterium CG11_big_fil_rev_8_21_14_0_20_39_34</name>
    <dbReference type="NCBI Taxonomy" id="1974653"/>
    <lineage>
        <taxon>Bacteria</taxon>
        <taxon>Candidatus Magasanikiibacteriota</taxon>
    </lineage>
</organism>
<feature type="transmembrane region" description="Helical" evidence="6">
    <location>
        <begin position="56"/>
        <end position="78"/>
    </location>
</feature>
<feature type="domain" description="Cytochrome C biogenesis protein transmembrane" evidence="7">
    <location>
        <begin position="5"/>
        <end position="226"/>
    </location>
</feature>
<reference evidence="8 9" key="1">
    <citation type="submission" date="2017-09" db="EMBL/GenBank/DDBJ databases">
        <title>Depth-based differentiation of microbial function through sediment-hosted aquifers and enrichment of novel symbionts in the deep terrestrial subsurface.</title>
        <authorList>
            <person name="Probst A.J."/>
            <person name="Ladd B."/>
            <person name="Jarett J.K."/>
            <person name="Geller-Mcgrath D.E."/>
            <person name="Sieber C.M."/>
            <person name="Emerson J.B."/>
            <person name="Anantharaman K."/>
            <person name="Thomas B.C."/>
            <person name="Malmstrom R."/>
            <person name="Stieglmeier M."/>
            <person name="Klingl A."/>
            <person name="Woyke T."/>
            <person name="Ryan C.M."/>
            <person name="Banfield J.F."/>
        </authorList>
    </citation>
    <scope>NUCLEOTIDE SEQUENCE [LARGE SCALE GENOMIC DNA]</scope>
    <source>
        <strain evidence="8">CG11_big_fil_rev_8_21_14_0_20_39_34</strain>
    </source>
</reference>
<feature type="transmembrane region" description="Helical" evidence="6">
    <location>
        <begin position="172"/>
        <end position="193"/>
    </location>
</feature>
<evidence type="ECO:0000256" key="5">
    <source>
        <dbReference type="ARBA" id="ARBA00023136"/>
    </source>
</evidence>
<dbReference type="AlphaFoldDB" id="A0A2H0N7G8"/>
<dbReference type="PANTHER" id="PTHR31272">
    <property type="entry name" value="CYTOCHROME C-TYPE BIOGENESIS PROTEIN HI_1454-RELATED"/>
    <property type="match status" value="1"/>
</dbReference>
<dbReference type="InterPro" id="IPR003834">
    <property type="entry name" value="Cyt_c_assmbl_TM_dom"/>
</dbReference>
<feature type="transmembrane region" description="Helical" evidence="6">
    <location>
        <begin position="136"/>
        <end position="160"/>
    </location>
</feature>
<evidence type="ECO:0000259" key="7">
    <source>
        <dbReference type="Pfam" id="PF02683"/>
    </source>
</evidence>
<dbReference type="Pfam" id="PF02683">
    <property type="entry name" value="DsbD_TM"/>
    <property type="match status" value="1"/>
</dbReference>
<keyword evidence="5 6" id="KW-0472">Membrane</keyword>
<dbReference type="InterPro" id="IPR051790">
    <property type="entry name" value="Cytochrome_c-biogenesis_DsbD"/>
</dbReference>
<comment type="similarity">
    <text evidence="2">Belongs to the DsbD family.</text>
</comment>
<comment type="subcellular location">
    <subcellularLocation>
        <location evidence="1">Membrane</location>
        <topology evidence="1">Multi-pass membrane protein</topology>
    </subcellularLocation>
</comment>
<dbReference type="PANTHER" id="PTHR31272:SF4">
    <property type="entry name" value="CYTOCHROME C-TYPE BIOGENESIS PROTEIN HI_1454-RELATED"/>
    <property type="match status" value="1"/>
</dbReference>
<feature type="transmembrane region" description="Helical" evidence="6">
    <location>
        <begin position="90"/>
        <end position="115"/>
    </location>
</feature>
<name>A0A2H0N7G8_9BACT</name>